<protein>
    <recommendedName>
        <fullName evidence="4">Secreted protein</fullName>
    </recommendedName>
</protein>
<sequence length="348" mass="35849">MKRLLARGAALLMALTAGATAWTAPASAALPDSFAFVLWNGSATVATGTTPAATTVVTGPPGRYRIVFPGAAAPRGVVHTTAVNTVPHWCQANSWGPAGADEVVYVDCYKAGGAPDFTPFTAFFERSSPPIAAVPGRFGYVDSQATGALVDSFNSAGGANSVVPGPVGQWTVKFPALGTPGPTDGSLQATAVSATAARCKVFKWASNPSGQTVLVGCFDAAGAPVNTRFTLTYQYQRSLYGAAIPPKYFGYLWNRPPLGPASTNFNSTGGVNSIASAGVGLSLLKFPNLAITPDTVQVTAAGPTSDFCGLNTPWFHFPPDTVVRDVNCFTNAGAPIDTGFLISVNSQF</sequence>
<evidence type="ECO:0000313" key="3">
    <source>
        <dbReference type="Proteomes" id="UP001589608"/>
    </source>
</evidence>
<keyword evidence="3" id="KW-1185">Reference proteome</keyword>
<dbReference type="Proteomes" id="UP001589608">
    <property type="component" value="Unassembled WGS sequence"/>
</dbReference>
<feature type="chain" id="PRO_5046083607" description="Secreted protein" evidence="1">
    <location>
        <begin position="29"/>
        <end position="348"/>
    </location>
</feature>
<proteinExistence type="predicted"/>
<evidence type="ECO:0000256" key="1">
    <source>
        <dbReference type="SAM" id="SignalP"/>
    </source>
</evidence>
<gene>
    <name evidence="2" type="ORF">ACFFTR_30470</name>
</gene>
<reference evidence="2 3" key="1">
    <citation type="submission" date="2024-09" db="EMBL/GenBank/DDBJ databases">
        <authorList>
            <person name="Sun Q."/>
            <person name="Mori K."/>
        </authorList>
    </citation>
    <scope>NUCLEOTIDE SEQUENCE [LARGE SCALE GENOMIC DNA]</scope>
    <source>
        <strain evidence="2 3">JCM 3307</strain>
    </source>
</reference>
<comment type="caution">
    <text evidence="2">The sequence shown here is derived from an EMBL/GenBank/DDBJ whole genome shotgun (WGS) entry which is preliminary data.</text>
</comment>
<feature type="signal peptide" evidence="1">
    <location>
        <begin position="1"/>
        <end position="28"/>
    </location>
</feature>
<accession>A0ABV5MF05</accession>
<organism evidence="2 3">
    <name type="scientific">Dactylosporangium vinaceum</name>
    <dbReference type="NCBI Taxonomy" id="53362"/>
    <lineage>
        <taxon>Bacteria</taxon>
        <taxon>Bacillati</taxon>
        <taxon>Actinomycetota</taxon>
        <taxon>Actinomycetes</taxon>
        <taxon>Micromonosporales</taxon>
        <taxon>Micromonosporaceae</taxon>
        <taxon>Dactylosporangium</taxon>
    </lineage>
</organism>
<evidence type="ECO:0008006" key="4">
    <source>
        <dbReference type="Google" id="ProtNLM"/>
    </source>
</evidence>
<keyword evidence="1" id="KW-0732">Signal</keyword>
<evidence type="ECO:0000313" key="2">
    <source>
        <dbReference type="EMBL" id="MFB9447440.1"/>
    </source>
</evidence>
<dbReference type="RefSeq" id="WP_223100691.1">
    <property type="nucleotide sequence ID" value="NZ_CP061913.1"/>
</dbReference>
<name>A0ABV5MF05_9ACTN</name>
<dbReference type="EMBL" id="JBHMCA010000053">
    <property type="protein sequence ID" value="MFB9447440.1"/>
    <property type="molecule type" value="Genomic_DNA"/>
</dbReference>